<feature type="transmembrane region" description="Helical" evidence="1">
    <location>
        <begin position="30"/>
        <end position="50"/>
    </location>
</feature>
<accession>A0ABV8LP73</accession>
<feature type="transmembrane region" description="Helical" evidence="1">
    <location>
        <begin position="212"/>
        <end position="231"/>
    </location>
</feature>
<feature type="transmembrane region" description="Helical" evidence="1">
    <location>
        <begin position="56"/>
        <end position="81"/>
    </location>
</feature>
<evidence type="ECO:0000256" key="1">
    <source>
        <dbReference type="SAM" id="Phobius"/>
    </source>
</evidence>
<name>A0ABV8LP73_9ACTN</name>
<sequence length="240" mass="25024">MHTPPIDRPRPFGVLVLVELRKLVDTRSGMVLAAVAVVLSGVFGAGAVLYRQPATLGDIALLAAVPAGTLGPVIAILLVTAERTHRTALTTYALTPRRHRVLLAKASAVVAVSAAITPLALAAAVVIGPVGSLATRSALVWTVDASDLFRSMLVNIALALTGYALALAIGNAPTAIVVVLTWPMLVSLLRTASPTAGEVLQWLDMAVVGEDVPRALTSFVVWVALPALIGFRRVIQAEVR</sequence>
<keyword evidence="3" id="KW-1185">Reference proteome</keyword>
<protein>
    <recommendedName>
        <fullName evidence="4">ABC transporter permease</fullName>
    </recommendedName>
</protein>
<keyword evidence="1" id="KW-0472">Membrane</keyword>
<keyword evidence="1" id="KW-1133">Transmembrane helix</keyword>
<feature type="transmembrane region" description="Helical" evidence="1">
    <location>
        <begin position="102"/>
        <end position="128"/>
    </location>
</feature>
<evidence type="ECO:0008006" key="4">
    <source>
        <dbReference type="Google" id="ProtNLM"/>
    </source>
</evidence>
<proteinExistence type="predicted"/>
<evidence type="ECO:0000313" key="3">
    <source>
        <dbReference type="Proteomes" id="UP001595816"/>
    </source>
</evidence>
<dbReference type="EMBL" id="JBHSAY010000009">
    <property type="protein sequence ID" value="MFC4132087.1"/>
    <property type="molecule type" value="Genomic_DNA"/>
</dbReference>
<keyword evidence="1" id="KW-0812">Transmembrane</keyword>
<feature type="transmembrane region" description="Helical" evidence="1">
    <location>
        <begin position="175"/>
        <end position="192"/>
    </location>
</feature>
<evidence type="ECO:0000313" key="2">
    <source>
        <dbReference type="EMBL" id="MFC4132087.1"/>
    </source>
</evidence>
<dbReference type="Proteomes" id="UP001595816">
    <property type="component" value="Unassembled WGS sequence"/>
</dbReference>
<organism evidence="2 3">
    <name type="scientific">Hamadaea flava</name>
    <dbReference type="NCBI Taxonomy" id="1742688"/>
    <lineage>
        <taxon>Bacteria</taxon>
        <taxon>Bacillati</taxon>
        <taxon>Actinomycetota</taxon>
        <taxon>Actinomycetes</taxon>
        <taxon>Micromonosporales</taxon>
        <taxon>Micromonosporaceae</taxon>
        <taxon>Hamadaea</taxon>
    </lineage>
</organism>
<dbReference type="RefSeq" id="WP_253753904.1">
    <property type="nucleotide sequence ID" value="NZ_JAMZDZ010000001.1"/>
</dbReference>
<comment type="caution">
    <text evidence="2">The sequence shown here is derived from an EMBL/GenBank/DDBJ whole genome shotgun (WGS) entry which is preliminary data.</text>
</comment>
<gene>
    <name evidence="2" type="ORF">ACFOZ4_15870</name>
</gene>
<feature type="transmembrane region" description="Helical" evidence="1">
    <location>
        <begin position="148"/>
        <end position="168"/>
    </location>
</feature>
<reference evidence="3" key="1">
    <citation type="journal article" date="2019" name="Int. J. Syst. Evol. Microbiol.">
        <title>The Global Catalogue of Microorganisms (GCM) 10K type strain sequencing project: providing services to taxonomists for standard genome sequencing and annotation.</title>
        <authorList>
            <consortium name="The Broad Institute Genomics Platform"/>
            <consortium name="The Broad Institute Genome Sequencing Center for Infectious Disease"/>
            <person name="Wu L."/>
            <person name="Ma J."/>
        </authorList>
    </citation>
    <scope>NUCLEOTIDE SEQUENCE [LARGE SCALE GENOMIC DNA]</scope>
    <source>
        <strain evidence="3">CGMCC 4.7289</strain>
    </source>
</reference>